<protein>
    <submittedName>
        <fullName evidence="1">Uncharacterized protein</fullName>
    </submittedName>
</protein>
<dbReference type="AlphaFoldDB" id="A0A381WAK3"/>
<proteinExistence type="predicted"/>
<evidence type="ECO:0000313" key="1">
    <source>
        <dbReference type="EMBL" id="SVA49586.1"/>
    </source>
</evidence>
<sequence length="141" mass="16672">MSEINEFESALDEYYGYLQILFIDEHDVEDENSRGMRFHKILPYEDIDELEPWIGKKEVKKWKSSFNDLSEEKINTQHETALYVSNENGYEFLSSLTIDKINFMETLETDCDECFDTVMFCDSSAVDDDDWTRICNNCKKV</sequence>
<gene>
    <name evidence="1" type="ORF">METZ01_LOCUS102440</name>
</gene>
<dbReference type="EMBL" id="UINC01011210">
    <property type="protein sequence ID" value="SVA49586.1"/>
    <property type="molecule type" value="Genomic_DNA"/>
</dbReference>
<accession>A0A381WAK3</accession>
<organism evidence="1">
    <name type="scientific">marine metagenome</name>
    <dbReference type="NCBI Taxonomy" id="408172"/>
    <lineage>
        <taxon>unclassified sequences</taxon>
        <taxon>metagenomes</taxon>
        <taxon>ecological metagenomes</taxon>
    </lineage>
</organism>
<name>A0A381WAK3_9ZZZZ</name>
<reference evidence="1" key="1">
    <citation type="submission" date="2018-05" db="EMBL/GenBank/DDBJ databases">
        <authorList>
            <person name="Lanie J.A."/>
            <person name="Ng W.-L."/>
            <person name="Kazmierczak K.M."/>
            <person name="Andrzejewski T.M."/>
            <person name="Davidsen T.M."/>
            <person name="Wayne K.J."/>
            <person name="Tettelin H."/>
            <person name="Glass J.I."/>
            <person name="Rusch D."/>
            <person name="Podicherti R."/>
            <person name="Tsui H.-C.T."/>
            <person name="Winkler M.E."/>
        </authorList>
    </citation>
    <scope>NUCLEOTIDE SEQUENCE</scope>
</reference>